<accession>A0AAN9KGG9</accession>
<evidence type="ECO:0000313" key="3">
    <source>
        <dbReference type="Proteomes" id="UP001367508"/>
    </source>
</evidence>
<evidence type="ECO:0000313" key="2">
    <source>
        <dbReference type="EMBL" id="KAK7315727.1"/>
    </source>
</evidence>
<proteinExistence type="predicted"/>
<comment type="caution">
    <text evidence="2">The sequence shown here is derived from an EMBL/GenBank/DDBJ whole genome shotgun (WGS) entry which is preliminary data.</text>
</comment>
<gene>
    <name evidence="2" type="ORF">VNO77_34296</name>
</gene>
<keyword evidence="3" id="KW-1185">Reference proteome</keyword>
<feature type="region of interest" description="Disordered" evidence="1">
    <location>
        <begin position="25"/>
        <end position="52"/>
    </location>
</feature>
<dbReference type="AlphaFoldDB" id="A0AAN9KGG9"/>
<reference evidence="2 3" key="1">
    <citation type="submission" date="2024-01" db="EMBL/GenBank/DDBJ databases">
        <title>The genomes of 5 underutilized Papilionoideae crops provide insights into root nodulation and disease resistanc.</title>
        <authorList>
            <person name="Jiang F."/>
        </authorList>
    </citation>
    <scope>NUCLEOTIDE SEQUENCE [LARGE SCALE GENOMIC DNA]</scope>
    <source>
        <strain evidence="2">LVBAO_FW01</strain>
        <tissue evidence="2">Leaves</tissue>
    </source>
</reference>
<organism evidence="2 3">
    <name type="scientific">Canavalia gladiata</name>
    <name type="common">Sword bean</name>
    <name type="synonym">Dolichos gladiatus</name>
    <dbReference type="NCBI Taxonomy" id="3824"/>
    <lineage>
        <taxon>Eukaryota</taxon>
        <taxon>Viridiplantae</taxon>
        <taxon>Streptophyta</taxon>
        <taxon>Embryophyta</taxon>
        <taxon>Tracheophyta</taxon>
        <taxon>Spermatophyta</taxon>
        <taxon>Magnoliopsida</taxon>
        <taxon>eudicotyledons</taxon>
        <taxon>Gunneridae</taxon>
        <taxon>Pentapetalae</taxon>
        <taxon>rosids</taxon>
        <taxon>fabids</taxon>
        <taxon>Fabales</taxon>
        <taxon>Fabaceae</taxon>
        <taxon>Papilionoideae</taxon>
        <taxon>50 kb inversion clade</taxon>
        <taxon>NPAAA clade</taxon>
        <taxon>indigoferoid/millettioid clade</taxon>
        <taxon>Phaseoleae</taxon>
        <taxon>Canavalia</taxon>
    </lineage>
</organism>
<protein>
    <submittedName>
        <fullName evidence="2">Uncharacterized protein</fullName>
    </submittedName>
</protein>
<name>A0AAN9KGG9_CANGL</name>
<dbReference type="Proteomes" id="UP001367508">
    <property type="component" value="Unassembled WGS sequence"/>
</dbReference>
<dbReference type="EMBL" id="JAYMYQ010000008">
    <property type="protein sequence ID" value="KAK7315727.1"/>
    <property type="molecule type" value="Genomic_DNA"/>
</dbReference>
<evidence type="ECO:0000256" key="1">
    <source>
        <dbReference type="SAM" id="MobiDB-lite"/>
    </source>
</evidence>
<sequence>MKVIKGSREKVFGLTTKKRREKLCTRGSGELLPRKREGVNSNGIGGGTEKKGSKFLEGGLSLSIKKETQEAQETSVVRQDSQISHDYRLSEWPCPWLDLSQVESQPKGRHTIGELVNVHEPMPRGCHVCPLVNG</sequence>